<reference evidence="9 11" key="1">
    <citation type="submission" date="2015-04" db="EMBL/GenBank/DDBJ databases">
        <title>The draft genome sequence of Roseovarius indicus B108T.</title>
        <authorList>
            <person name="Li G."/>
            <person name="Lai Q."/>
            <person name="Shao Z."/>
            <person name="Yan P."/>
        </authorList>
    </citation>
    <scope>NUCLEOTIDE SEQUENCE [LARGE SCALE GENOMIC DNA]</scope>
    <source>
        <strain evidence="9 11">B108</strain>
    </source>
</reference>
<dbReference type="OrthoDB" id="9807402at2"/>
<dbReference type="Gene3D" id="1.10.3720.10">
    <property type="entry name" value="MetI-like"/>
    <property type="match status" value="1"/>
</dbReference>
<evidence type="ECO:0000256" key="2">
    <source>
        <dbReference type="ARBA" id="ARBA00022448"/>
    </source>
</evidence>
<feature type="transmembrane region" description="Helical" evidence="7">
    <location>
        <begin position="239"/>
        <end position="261"/>
    </location>
</feature>
<dbReference type="PROSITE" id="PS50928">
    <property type="entry name" value="ABC_TM1"/>
    <property type="match status" value="1"/>
</dbReference>
<comment type="subcellular location">
    <subcellularLocation>
        <location evidence="1 7">Cell membrane</location>
        <topology evidence="1 7">Multi-pass membrane protein</topology>
    </subcellularLocation>
</comment>
<protein>
    <submittedName>
        <fullName evidence="10">Glutathione transport system permease protein GsiC</fullName>
    </submittedName>
    <submittedName>
        <fullName evidence="9">Peptide ABC transporter</fullName>
    </submittedName>
</protein>
<proteinExistence type="inferred from homology"/>
<dbReference type="InterPro" id="IPR045621">
    <property type="entry name" value="BPD_transp_1_N"/>
</dbReference>
<evidence type="ECO:0000313" key="12">
    <source>
        <dbReference type="Proteomes" id="UP000325785"/>
    </source>
</evidence>
<dbReference type="EMBL" id="CP031598">
    <property type="protein sequence ID" value="QEW25469.1"/>
    <property type="molecule type" value="Genomic_DNA"/>
</dbReference>
<evidence type="ECO:0000256" key="1">
    <source>
        <dbReference type="ARBA" id="ARBA00004651"/>
    </source>
</evidence>
<dbReference type="SUPFAM" id="SSF161098">
    <property type="entry name" value="MetI-like"/>
    <property type="match status" value="1"/>
</dbReference>
<keyword evidence="3" id="KW-1003">Cell membrane</keyword>
<keyword evidence="4 7" id="KW-0812">Transmembrane</keyword>
<dbReference type="EMBL" id="LAXI01000003">
    <property type="protein sequence ID" value="KRS18486.1"/>
    <property type="molecule type" value="Genomic_DNA"/>
</dbReference>
<evidence type="ECO:0000256" key="4">
    <source>
        <dbReference type="ARBA" id="ARBA00022692"/>
    </source>
</evidence>
<organism evidence="9 11">
    <name type="scientific">Roseovarius indicus</name>
    <dbReference type="NCBI Taxonomy" id="540747"/>
    <lineage>
        <taxon>Bacteria</taxon>
        <taxon>Pseudomonadati</taxon>
        <taxon>Pseudomonadota</taxon>
        <taxon>Alphaproteobacteria</taxon>
        <taxon>Rhodobacterales</taxon>
        <taxon>Roseobacteraceae</taxon>
        <taxon>Roseovarius</taxon>
    </lineage>
</organism>
<comment type="similarity">
    <text evidence="7">Belongs to the binding-protein-dependent transport system permease family.</text>
</comment>
<evidence type="ECO:0000313" key="11">
    <source>
        <dbReference type="Proteomes" id="UP000051401"/>
    </source>
</evidence>
<reference evidence="10 12" key="2">
    <citation type="submission" date="2018-08" db="EMBL/GenBank/DDBJ databases">
        <title>Genetic Globetrotter - A new plasmid hitch-hiking vast phylogenetic and geographic distances.</title>
        <authorList>
            <person name="Vollmers J."/>
            <person name="Petersen J."/>
        </authorList>
    </citation>
    <scope>NUCLEOTIDE SEQUENCE [LARGE SCALE GENOMIC DNA]</scope>
    <source>
        <strain evidence="10 12">DSM 26383</strain>
    </source>
</reference>
<evidence type="ECO:0000256" key="5">
    <source>
        <dbReference type="ARBA" id="ARBA00022989"/>
    </source>
</evidence>
<dbReference type="InterPro" id="IPR035906">
    <property type="entry name" value="MetI-like_sf"/>
</dbReference>
<dbReference type="Proteomes" id="UP000325785">
    <property type="component" value="Chromosome"/>
</dbReference>
<keyword evidence="11" id="KW-1185">Reference proteome</keyword>
<dbReference type="Pfam" id="PF00528">
    <property type="entry name" value="BPD_transp_1"/>
    <property type="match status" value="1"/>
</dbReference>
<evidence type="ECO:0000313" key="9">
    <source>
        <dbReference type="EMBL" id="KRS18486.1"/>
    </source>
</evidence>
<dbReference type="PANTHER" id="PTHR43163">
    <property type="entry name" value="DIPEPTIDE TRANSPORT SYSTEM PERMEASE PROTEIN DPPB-RELATED"/>
    <property type="match status" value="1"/>
</dbReference>
<dbReference type="STRING" id="540747.SAMN04488031_104290"/>
<dbReference type="GO" id="GO:0005886">
    <property type="term" value="C:plasma membrane"/>
    <property type="evidence" value="ECO:0007669"/>
    <property type="project" value="UniProtKB-SubCell"/>
</dbReference>
<dbReference type="Proteomes" id="UP000051401">
    <property type="component" value="Unassembled WGS sequence"/>
</dbReference>
<keyword evidence="2 7" id="KW-0813">Transport</keyword>
<feature type="transmembrane region" description="Helical" evidence="7">
    <location>
        <begin position="134"/>
        <end position="162"/>
    </location>
</feature>
<sequence length="315" mass="34045">MITYIVKRILSLIPVLGVVAVVVFALVHLSPGDPASVILGPDASAADIDRLREELGLNRPVPQQFFMWLGNALTGDLGNSLYNGTPVTEVFLNYFRPTLSLAIFAQIIGIVVALPMGVFAALNRGKGVDGALMSFALVGISVPSFLMGLLLILFFAVFLNWLPVAGYAPLSEGLLTHLEFLLLPAISLGFIQAALITRITRSAMLEVMNNAYVKTARAKGLPRAAIVIKHTLRNAFIPILEIIGQTFTTLIAGAVVVEFVFNIPGLGQLIVNSVERRDFPVIQGTVLLVAFGYVLINLIIDLIYGIVDPRVRLDQ</sequence>
<evidence type="ECO:0000259" key="8">
    <source>
        <dbReference type="PROSITE" id="PS50928"/>
    </source>
</evidence>
<dbReference type="GO" id="GO:0071916">
    <property type="term" value="F:dipeptide transmembrane transporter activity"/>
    <property type="evidence" value="ECO:0007669"/>
    <property type="project" value="TreeGrafter"/>
</dbReference>
<name>A0A0T5PB58_9RHOB</name>
<keyword evidence="5 7" id="KW-1133">Transmembrane helix</keyword>
<feature type="transmembrane region" description="Helical" evidence="7">
    <location>
        <begin position="281"/>
        <end position="307"/>
    </location>
</feature>
<dbReference type="PATRIC" id="fig|540747.5.peg.3687"/>
<accession>A0A0T5PB58</accession>
<evidence type="ECO:0000256" key="3">
    <source>
        <dbReference type="ARBA" id="ARBA00022475"/>
    </source>
</evidence>
<feature type="domain" description="ABC transmembrane type-1" evidence="8">
    <location>
        <begin position="95"/>
        <end position="304"/>
    </location>
</feature>
<feature type="transmembrane region" description="Helical" evidence="7">
    <location>
        <begin position="99"/>
        <end position="122"/>
    </location>
</feature>
<dbReference type="KEGG" id="rid:RIdsm_01256"/>
<evidence type="ECO:0000313" key="10">
    <source>
        <dbReference type="EMBL" id="QEW25469.1"/>
    </source>
</evidence>
<dbReference type="InterPro" id="IPR000515">
    <property type="entry name" value="MetI-like"/>
</dbReference>
<feature type="transmembrane region" description="Helical" evidence="7">
    <location>
        <begin position="174"/>
        <end position="196"/>
    </location>
</feature>
<keyword evidence="6 7" id="KW-0472">Membrane</keyword>
<dbReference type="PANTHER" id="PTHR43163:SF6">
    <property type="entry name" value="DIPEPTIDE TRANSPORT SYSTEM PERMEASE PROTEIN DPPB-RELATED"/>
    <property type="match status" value="1"/>
</dbReference>
<dbReference type="AlphaFoldDB" id="A0A0T5PB58"/>
<dbReference type="Pfam" id="PF19300">
    <property type="entry name" value="BPD_transp_1_N"/>
    <property type="match status" value="1"/>
</dbReference>
<dbReference type="RefSeq" id="WP_057814563.1">
    <property type="nucleotide sequence ID" value="NZ_CAXRJZ010000062.1"/>
</dbReference>
<feature type="transmembrane region" description="Helical" evidence="7">
    <location>
        <begin position="9"/>
        <end position="29"/>
    </location>
</feature>
<gene>
    <name evidence="10" type="primary">gsiC_6</name>
    <name evidence="10" type="ORF">RIdsm_01256</name>
    <name evidence="9" type="ORF">XM52_06625</name>
</gene>
<evidence type="ECO:0000256" key="7">
    <source>
        <dbReference type="RuleBase" id="RU363032"/>
    </source>
</evidence>
<evidence type="ECO:0000256" key="6">
    <source>
        <dbReference type="ARBA" id="ARBA00023136"/>
    </source>
</evidence>
<dbReference type="CDD" id="cd06261">
    <property type="entry name" value="TM_PBP2"/>
    <property type="match status" value="1"/>
</dbReference>